<dbReference type="InterPro" id="IPR021863">
    <property type="entry name" value="FAS_N"/>
</dbReference>
<dbReference type="AlphaFoldDB" id="A0A9D4ZE29"/>
<dbReference type="Proteomes" id="UP000886520">
    <property type="component" value="Chromosome 13"/>
</dbReference>
<evidence type="ECO:0000313" key="10">
    <source>
        <dbReference type="Proteomes" id="UP000886520"/>
    </source>
</evidence>
<feature type="domain" description="Fatty acid desaturase N-terminal" evidence="8">
    <location>
        <begin position="3"/>
        <end position="45"/>
    </location>
</feature>
<keyword evidence="6" id="KW-1133">Transmembrane helix</keyword>
<keyword evidence="4" id="KW-0560">Oxidoreductase</keyword>
<feature type="transmembrane region" description="Helical" evidence="6">
    <location>
        <begin position="37"/>
        <end position="55"/>
    </location>
</feature>
<proteinExistence type="inferred from homology"/>
<dbReference type="PANTHER" id="PTHR32100">
    <property type="entry name" value="OMEGA-6 FATTY ACID DESATURASE, CHLOROPLASTIC"/>
    <property type="match status" value="1"/>
</dbReference>
<dbReference type="GO" id="GO:0016717">
    <property type="term" value="F:oxidoreductase activity, acting on paired donors, with oxidation of a pair of donors resulting in the reduction of molecular oxygen to two molecules of water"/>
    <property type="evidence" value="ECO:0007669"/>
    <property type="project" value="InterPro"/>
</dbReference>
<accession>A0A9D4ZE29</accession>
<evidence type="ECO:0000256" key="6">
    <source>
        <dbReference type="SAM" id="Phobius"/>
    </source>
</evidence>
<evidence type="ECO:0000256" key="1">
    <source>
        <dbReference type="ARBA" id="ARBA00004370"/>
    </source>
</evidence>
<feature type="transmembrane region" description="Helical" evidence="6">
    <location>
        <begin position="61"/>
        <end position="80"/>
    </location>
</feature>
<evidence type="ECO:0000259" key="8">
    <source>
        <dbReference type="Pfam" id="PF11960"/>
    </source>
</evidence>
<keyword evidence="10" id="KW-1185">Reference proteome</keyword>
<keyword evidence="6" id="KW-0812">Transmembrane</keyword>
<feature type="transmembrane region" description="Helical" evidence="6">
    <location>
        <begin position="198"/>
        <end position="220"/>
    </location>
</feature>
<evidence type="ECO:0000256" key="4">
    <source>
        <dbReference type="ARBA" id="ARBA00023002"/>
    </source>
</evidence>
<evidence type="ECO:0000256" key="5">
    <source>
        <dbReference type="ARBA" id="ARBA00023136"/>
    </source>
</evidence>
<dbReference type="OrthoDB" id="1461976at2759"/>
<reference evidence="9" key="1">
    <citation type="submission" date="2021-01" db="EMBL/GenBank/DDBJ databases">
        <title>Adiantum capillus-veneris genome.</title>
        <authorList>
            <person name="Fang Y."/>
            <person name="Liao Q."/>
        </authorList>
    </citation>
    <scope>NUCLEOTIDE SEQUENCE</scope>
    <source>
        <strain evidence="9">H3</strain>
        <tissue evidence="9">Leaf</tissue>
    </source>
</reference>
<name>A0A9D4ZE29_ADICA</name>
<dbReference type="Pfam" id="PF11960">
    <property type="entry name" value="DUF3474"/>
    <property type="match status" value="1"/>
</dbReference>
<comment type="pathway">
    <text evidence="2">Lipid metabolism.</text>
</comment>
<evidence type="ECO:0000259" key="7">
    <source>
        <dbReference type="Pfam" id="PF00487"/>
    </source>
</evidence>
<keyword evidence="5 6" id="KW-0472">Membrane</keyword>
<dbReference type="Pfam" id="PF00487">
    <property type="entry name" value="FA_desaturase"/>
    <property type="match status" value="1"/>
</dbReference>
<evidence type="ECO:0000256" key="3">
    <source>
        <dbReference type="ARBA" id="ARBA00009295"/>
    </source>
</evidence>
<protein>
    <submittedName>
        <fullName evidence="9">Uncharacterized protein</fullName>
    </submittedName>
</protein>
<feature type="domain" description="Fatty acid desaturase" evidence="7">
    <location>
        <begin position="62"/>
        <end position="313"/>
    </location>
</feature>
<comment type="caution">
    <text evidence="9">The sequence shown here is derived from an EMBL/GenBank/DDBJ whole genome shotgun (WGS) entry which is preliminary data.</text>
</comment>
<organism evidence="9 10">
    <name type="scientific">Adiantum capillus-veneris</name>
    <name type="common">Maidenhair fern</name>
    <dbReference type="NCBI Taxonomy" id="13818"/>
    <lineage>
        <taxon>Eukaryota</taxon>
        <taxon>Viridiplantae</taxon>
        <taxon>Streptophyta</taxon>
        <taxon>Embryophyta</taxon>
        <taxon>Tracheophyta</taxon>
        <taxon>Polypodiopsida</taxon>
        <taxon>Polypodiidae</taxon>
        <taxon>Polypodiales</taxon>
        <taxon>Pteridineae</taxon>
        <taxon>Pteridaceae</taxon>
        <taxon>Vittarioideae</taxon>
        <taxon>Adiantum</taxon>
    </lineage>
</organism>
<evidence type="ECO:0000256" key="2">
    <source>
        <dbReference type="ARBA" id="ARBA00005189"/>
    </source>
</evidence>
<dbReference type="EMBL" id="JABFUD020000013">
    <property type="protein sequence ID" value="KAI5071919.1"/>
    <property type="molecule type" value="Genomic_DNA"/>
</dbReference>
<evidence type="ECO:0000313" key="9">
    <source>
        <dbReference type="EMBL" id="KAI5071919.1"/>
    </source>
</evidence>
<comment type="similarity">
    <text evidence="3">Belongs to the fatty acid desaturase type 1 family.</text>
</comment>
<dbReference type="GO" id="GO:0006629">
    <property type="term" value="P:lipid metabolic process"/>
    <property type="evidence" value="ECO:0007669"/>
    <property type="project" value="InterPro"/>
</dbReference>
<sequence>MEKPFDPSAAPPFTLRELRDAIPLHCFVKSTPLALSYFFRDVVLIEVLMFFAAALDRHTLLHWPFYWLLQGTIFWSLFVLGHDCGHGSFSENKCVNHLVGHMAHTFVLVPYHGWRISHRNHHQNHGHADKDESWHPVPEKLYREMDSKEKIFRYTPLALLAYPIYLWTRSPGKHGSHFHPDSPLFKKVERKVVLTSTIWWICMLSGLVLLSCVFGSMWILKLYFVPYLISVVWLDGVTYLQHHGYKEKVPGYRGKEWSNIRGGLSTIDRDFGVLNNLMHSVGTHVVHHLFPQIPHYHLVEANEAIKSILGKYYREPKKSGVLPVHLIKQVLTSLQEDHYVDDEGDVIFYKSDKRH</sequence>
<dbReference type="CDD" id="cd03507">
    <property type="entry name" value="Delta12-FADS-like"/>
    <property type="match status" value="1"/>
</dbReference>
<dbReference type="InterPro" id="IPR012171">
    <property type="entry name" value="Fatty_acid_desaturase"/>
</dbReference>
<comment type="subcellular location">
    <subcellularLocation>
        <location evidence="1">Membrane</location>
    </subcellularLocation>
</comment>
<gene>
    <name evidence="9" type="ORF">GOP47_0014170</name>
</gene>
<dbReference type="InterPro" id="IPR005804">
    <property type="entry name" value="FA_desaturase_dom"/>
</dbReference>
<dbReference type="GO" id="GO:0016020">
    <property type="term" value="C:membrane"/>
    <property type="evidence" value="ECO:0007669"/>
    <property type="project" value="UniProtKB-SubCell"/>
</dbReference>